<proteinExistence type="predicted"/>
<gene>
    <name evidence="3" type="primary">GIP</name>
    <name evidence="3" type="ORF">CR513_51853</name>
</gene>
<protein>
    <submittedName>
        <fullName evidence="3">Copia protein</fullName>
    </submittedName>
</protein>
<comment type="caution">
    <text evidence="3">The sequence shown here is derived from an EMBL/GenBank/DDBJ whole genome shotgun (WGS) entry which is preliminary data.</text>
</comment>
<dbReference type="PANTHER" id="PTHR11439">
    <property type="entry name" value="GAG-POL-RELATED RETROTRANSPOSON"/>
    <property type="match status" value="1"/>
</dbReference>
<dbReference type="InterPro" id="IPR043502">
    <property type="entry name" value="DNA/RNA_pol_sf"/>
</dbReference>
<dbReference type="PANTHER" id="PTHR11439:SF483">
    <property type="entry name" value="PEPTIDE SYNTHASE GLIP-LIKE, PUTATIVE (AFU_ORTHOLOGUE AFUA_3G12920)-RELATED"/>
    <property type="match status" value="1"/>
</dbReference>
<dbReference type="Pfam" id="PF14223">
    <property type="entry name" value="Retrotran_gag_2"/>
    <property type="match status" value="1"/>
</dbReference>
<dbReference type="Proteomes" id="UP000257109">
    <property type="component" value="Unassembled WGS sequence"/>
</dbReference>
<evidence type="ECO:0000313" key="4">
    <source>
        <dbReference type="Proteomes" id="UP000257109"/>
    </source>
</evidence>
<dbReference type="EMBL" id="QJKJ01012270">
    <property type="protein sequence ID" value="RDX69078.1"/>
    <property type="molecule type" value="Genomic_DNA"/>
</dbReference>
<evidence type="ECO:0000313" key="3">
    <source>
        <dbReference type="EMBL" id="RDX69078.1"/>
    </source>
</evidence>
<reference evidence="3" key="1">
    <citation type="submission" date="2018-05" db="EMBL/GenBank/DDBJ databases">
        <title>Draft genome of Mucuna pruriens seed.</title>
        <authorList>
            <person name="Nnadi N.E."/>
            <person name="Vos R."/>
            <person name="Hasami M.H."/>
            <person name="Devisetty U.K."/>
            <person name="Aguiy J.C."/>
        </authorList>
    </citation>
    <scope>NUCLEOTIDE SEQUENCE [LARGE SCALE GENOMIC DNA]</scope>
    <source>
        <strain evidence="3">JCA_2017</strain>
    </source>
</reference>
<evidence type="ECO:0000256" key="1">
    <source>
        <dbReference type="SAM" id="MobiDB-lite"/>
    </source>
</evidence>
<feature type="region of interest" description="Disordered" evidence="1">
    <location>
        <begin position="68"/>
        <end position="110"/>
    </location>
</feature>
<dbReference type="Pfam" id="PF07727">
    <property type="entry name" value="RVT_2"/>
    <property type="match status" value="1"/>
</dbReference>
<feature type="non-terminal residue" evidence="3">
    <location>
        <position position="1"/>
    </location>
</feature>
<accession>A0A371ESP0</accession>
<name>A0A371ESP0_MUCPR</name>
<dbReference type="AlphaFoldDB" id="A0A371ESP0"/>
<dbReference type="STRING" id="157652.A0A371ESP0"/>
<keyword evidence="4" id="KW-1185">Reference proteome</keyword>
<organism evidence="3 4">
    <name type="scientific">Mucuna pruriens</name>
    <name type="common">Velvet bean</name>
    <name type="synonym">Dolichos pruriens</name>
    <dbReference type="NCBI Taxonomy" id="157652"/>
    <lineage>
        <taxon>Eukaryota</taxon>
        <taxon>Viridiplantae</taxon>
        <taxon>Streptophyta</taxon>
        <taxon>Embryophyta</taxon>
        <taxon>Tracheophyta</taxon>
        <taxon>Spermatophyta</taxon>
        <taxon>Magnoliopsida</taxon>
        <taxon>eudicotyledons</taxon>
        <taxon>Gunneridae</taxon>
        <taxon>Pentapetalae</taxon>
        <taxon>rosids</taxon>
        <taxon>fabids</taxon>
        <taxon>Fabales</taxon>
        <taxon>Fabaceae</taxon>
        <taxon>Papilionoideae</taxon>
        <taxon>50 kb inversion clade</taxon>
        <taxon>NPAAA clade</taxon>
        <taxon>indigoferoid/millettioid clade</taxon>
        <taxon>Phaseoleae</taxon>
        <taxon>Mucuna</taxon>
    </lineage>
</organism>
<feature type="compositionally biased region" description="Basic and acidic residues" evidence="1">
    <location>
        <begin position="81"/>
        <end position="97"/>
    </location>
</feature>
<sequence>MRAYKEKVTDQQVVDKILRTLPPEFDYVAIAIEESKDLDSMEVEELQHSLEVHEMRVNKRKVLKEQAFKTQTNYKGKGKDKKLGETSESFKQRRTDQAQKQGGSSKNNKEWKFDNRKMRCHNYEKLDYYARECWAREVIAEAEPVEFEKTMTEENYEGGDQLYREELDLGISGPPSNKKLIKVNPRGEVVKNKARLVAKGFLQKVGIDYGEVYAPVARIETIRLVVAIAINVGWSMDKLDVKSSFLNGPLEEEVYVNQPLSFVVKDKENKAQRAWNKRIDGYLSQIGFKKCTLEHRVYVKCWKCNMKSEKLLVCLYVYDLLIIDSSEVEIASFKKQMMNEFEMNDLEFLFYFLGIEFEMTRYGMIMHQAKYGNDILKRHNMQQNNLVRTPVEVGLNLKKETDEEQVDITHYRRIVGCLRFMQEPKQSHLLAAKIILRYMQGTIDFGILFLKGEASVELELIGVETNRIEKALQGTFSSMEELRFLGPLQRNL</sequence>
<evidence type="ECO:0000259" key="2">
    <source>
        <dbReference type="Pfam" id="PF07727"/>
    </source>
</evidence>
<dbReference type="InterPro" id="IPR013103">
    <property type="entry name" value="RVT_2"/>
</dbReference>
<dbReference type="SUPFAM" id="SSF56672">
    <property type="entry name" value="DNA/RNA polymerases"/>
    <property type="match status" value="1"/>
</dbReference>
<feature type="domain" description="Reverse transcriptase Ty1/copia-type" evidence="2">
    <location>
        <begin position="188"/>
        <end position="392"/>
    </location>
</feature>